<dbReference type="Proteomes" id="UP001345013">
    <property type="component" value="Unassembled WGS sequence"/>
</dbReference>
<proteinExistence type="predicted"/>
<organism evidence="11 12">
    <name type="scientific">Lithohypha guttulata</name>
    <dbReference type="NCBI Taxonomy" id="1690604"/>
    <lineage>
        <taxon>Eukaryota</taxon>
        <taxon>Fungi</taxon>
        <taxon>Dikarya</taxon>
        <taxon>Ascomycota</taxon>
        <taxon>Pezizomycotina</taxon>
        <taxon>Eurotiomycetes</taxon>
        <taxon>Chaetothyriomycetidae</taxon>
        <taxon>Chaetothyriales</taxon>
        <taxon>Trichomeriaceae</taxon>
        <taxon>Lithohypha</taxon>
    </lineage>
</organism>
<evidence type="ECO:0000313" key="11">
    <source>
        <dbReference type="EMBL" id="KAK5101552.1"/>
    </source>
</evidence>
<dbReference type="PANTHER" id="PTHR34992">
    <property type="entry name" value="HYPHAL ANASTAMOSIS-7 PROTEIN"/>
    <property type="match status" value="1"/>
</dbReference>
<evidence type="ECO:0000256" key="8">
    <source>
        <dbReference type="SAM" id="MobiDB-lite"/>
    </source>
</evidence>
<protein>
    <recommendedName>
        <fullName evidence="10">Copper acquisition factor BIM1-like domain-containing protein</fullName>
    </recommendedName>
</protein>
<comment type="caution">
    <text evidence="11">The sequence shown here is derived from an EMBL/GenBank/DDBJ whole genome shotgun (WGS) entry which is preliminary data.</text>
</comment>
<feature type="signal peptide" evidence="9">
    <location>
        <begin position="1"/>
        <end position="16"/>
    </location>
</feature>
<dbReference type="PANTHER" id="PTHR34992:SF2">
    <property type="entry name" value="COPPER ACQUISITION FACTOR BIM1-LIKE DOMAIN-CONTAINING PROTEIN"/>
    <property type="match status" value="1"/>
</dbReference>
<evidence type="ECO:0000259" key="10">
    <source>
        <dbReference type="Pfam" id="PF20238"/>
    </source>
</evidence>
<dbReference type="InterPro" id="IPR046530">
    <property type="entry name" value="BIM1-like_dom"/>
</dbReference>
<evidence type="ECO:0000256" key="6">
    <source>
        <dbReference type="ARBA" id="ARBA00023180"/>
    </source>
</evidence>
<evidence type="ECO:0000256" key="9">
    <source>
        <dbReference type="SAM" id="SignalP"/>
    </source>
</evidence>
<evidence type="ECO:0000313" key="12">
    <source>
        <dbReference type="Proteomes" id="UP001345013"/>
    </source>
</evidence>
<feature type="chain" id="PRO_5047484206" description="Copper acquisition factor BIM1-like domain-containing protein" evidence="9">
    <location>
        <begin position="17"/>
        <end position="230"/>
    </location>
</feature>
<keyword evidence="7" id="KW-0449">Lipoprotein</keyword>
<evidence type="ECO:0000256" key="4">
    <source>
        <dbReference type="ARBA" id="ARBA00022729"/>
    </source>
</evidence>
<keyword evidence="12" id="KW-1185">Reference proteome</keyword>
<dbReference type="Pfam" id="PF20238">
    <property type="entry name" value="BIM1-like_dom"/>
    <property type="match status" value="1"/>
</dbReference>
<comment type="subcellular location">
    <subcellularLocation>
        <location evidence="1">Cell membrane</location>
        <topology evidence="1">Lipid-anchor</topology>
        <topology evidence="1">GPI-anchor</topology>
    </subcellularLocation>
</comment>
<evidence type="ECO:0000256" key="7">
    <source>
        <dbReference type="ARBA" id="ARBA00023288"/>
    </source>
</evidence>
<keyword evidence="6" id="KW-0325">Glycoprotein</keyword>
<feature type="region of interest" description="Disordered" evidence="8">
    <location>
        <begin position="174"/>
        <end position="210"/>
    </location>
</feature>
<name>A0ABR0KND5_9EURO</name>
<feature type="compositionally biased region" description="Polar residues" evidence="8">
    <location>
        <begin position="174"/>
        <end position="186"/>
    </location>
</feature>
<evidence type="ECO:0000256" key="3">
    <source>
        <dbReference type="ARBA" id="ARBA00022622"/>
    </source>
</evidence>
<evidence type="ECO:0000256" key="1">
    <source>
        <dbReference type="ARBA" id="ARBA00004609"/>
    </source>
</evidence>
<keyword evidence="4 9" id="KW-0732">Signal</keyword>
<accession>A0ABR0KND5</accession>
<evidence type="ECO:0000256" key="2">
    <source>
        <dbReference type="ARBA" id="ARBA00022475"/>
    </source>
</evidence>
<feature type="domain" description="Copper acquisition factor BIM1-like" evidence="10">
    <location>
        <begin position="16"/>
        <end position="173"/>
    </location>
</feature>
<dbReference type="CDD" id="cd21176">
    <property type="entry name" value="LPMO_auxiliary-like"/>
    <property type="match status" value="1"/>
</dbReference>
<evidence type="ECO:0000256" key="5">
    <source>
        <dbReference type="ARBA" id="ARBA00023136"/>
    </source>
</evidence>
<dbReference type="EMBL" id="JAVRRG010000004">
    <property type="protein sequence ID" value="KAK5101552.1"/>
    <property type="molecule type" value="Genomic_DNA"/>
</dbReference>
<gene>
    <name evidence="11" type="ORF">LTR24_000608</name>
</gene>
<keyword evidence="3" id="KW-0336">GPI-anchor</keyword>
<reference evidence="11 12" key="1">
    <citation type="submission" date="2023-08" db="EMBL/GenBank/DDBJ databases">
        <title>Black Yeasts Isolated from many extreme environments.</title>
        <authorList>
            <person name="Coleine C."/>
            <person name="Stajich J.E."/>
            <person name="Selbmann L."/>
        </authorList>
    </citation>
    <scope>NUCLEOTIDE SEQUENCE [LARGE SCALE GENOMIC DNA]</scope>
    <source>
        <strain evidence="11 12">CCFEE 5885</strain>
    </source>
</reference>
<keyword evidence="2" id="KW-1003">Cell membrane</keyword>
<sequence>MKTAAIIATTLPLVSCHFALTYPAWRADSLAETNESISQWSFPCANVQPMQNTSQERTPWPMTGGSVVLELHHPWTYLFVNLGFGVEVTNFNVSLNPDGGKLVNETGNGTFCWNGLMVPPVDILGLEITDGMEASIQIVTVGDSGSALYNCADIVFTSNATLLSSDQCVNSTGVTAESLEGSTSSTENDEDSHGNATPSRPAASNSGTSDASSMAVPVILAMLAAGLLGL</sequence>
<dbReference type="InterPro" id="IPR046936">
    <property type="entry name" value="BIM1-like"/>
</dbReference>
<keyword evidence="5" id="KW-0472">Membrane</keyword>
<feature type="compositionally biased region" description="Polar residues" evidence="8">
    <location>
        <begin position="194"/>
        <end position="210"/>
    </location>
</feature>